<evidence type="ECO:0000313" key="3">
    <source>
        <dbReference type="EMBL" id="RCH56289.1"/>
    </source>
</evidence>
<evidence type="ECO:0000256" key="1">
    <source>
        <dbReference type="ARBA" id="ARBA00006594"/>
    </source>
</evidence>
<protein>
    <recommendedName>
        <fullName evidence="2">DNA methylase adenine-specific domain-containing protein</fullName>
    </recommendedName>
</protein>
<organism evidence="3 4">
    <name type="scientific">Mucilaginibacter hurinus</name>
    <dbReference type="NCBI Taxonomy" id="2201324"/>
    <lineage>
        <taxon>Bacteria</taxon>
        <taxon>Pseudomonadati</taxon>
        <taxon>Bacteroidota</taxon>
        <taxon>Sphingobacteriia</taxon>
        <taxon>Sphingobacteriales</taxon>
        <taxon>Sphingobacteriaceae</taxon>
        <taxon>Mucilaginibacter</taxon>
    </lineage>
</organism>
<dbReference type="Pfam" id="PF02384">
    <property type="entry name" value="N6_Mtase"/>
    <property type="match status" value="1"/>
</dbReference>
<dbReference type="Proteomes" id="UP000253209">
    <property type="component" value="Unassembled WGS sequence"/>
</dbReference>
<dbReference type="InterPro" id="IPR003356">
    <property type="entry name" value="DNA_methylase_A-5"/>
</dbReference>
<name>A0A367GS62_9SPHI</name>
<dbReference type="SUPFAM" id="SSF53335">
    <property type="entry name" value="S-adenosyl-L-methionine-dependent methyltransferases"/>
    <property type="match status" value="1"/>
</dbReference>
<dbReference type="InterPro" id="IPR029063">
    <property type="entry name" value="SAM-dependent_MTases_sf"/>
</dbReference>
<reference evidence="3 4" key="1">
    <citation type="submission" date="2018-05" db="EMBL/GenBank/DDBJ databases">
        <title>Mucilaginibacter hurinus sp. nov., isolated from briquette warehouse soil.</title>
        <authorList>
            <person name="Choi L."/>
        </authorList>
    </citation>
    <scope>NUCLEOTIDE SEQUENCE [LARGE SCALE GENOMIC DNA]</scope>
    <source>
        <strain evidence="3 4">ZR32</strain>
    </source>
</reference>
<evidence type="ECO:0000313" key="4">
    <source>
        <dbReference type="Proteomes" id="UP000253209"/>
    </source>
</evidence>
<dbReference type="GO" id="GO:0008170">
    <property type="term" value="F:N-methyltransferase activity"/>
    <property type="evidence" value="ECO:0007669"/>
    <property type="project" value="InterPro"/>
</dbReference>
<evidence type="ECO:0000259" key="2">
    <source>
        <dbReference type="Pfam" id="PF02384"/>
    </source>
</evidence>
<dbReference type="GO" id="GO:0003677">
    <property type="term" value="F:DNA binding"/>
    <property type="evidence" value="ECO:0007669"/>
    <property type="project" value="InterPro"/>
</dbReference>
<gene>
    <name evidence="3" type="ORF">DJ568_00025</name>
</gene>
<feature type="domain" description="DNA methylase adenine-specific" evidence="2">
    <location>
        <begin position="20"/>
        <end position="94"/>
    </location>
</feature>
<dbReference type="EMBL" id="QGDC01000001">
    <property type="protein sequence ID" value="RCH56289.1"/>
    <property type="molecule type" value="Genomic_DNA"/>
</dbReference>
<comment type="caution">
    <text evidence="3">The sequence shown here is derived from an EMBL/GenBank/DDBJ whole genome shotgun (WGS) entry which is preliminary data.</text>
</comment>
<dbReference type="AlphaFoldDB" id="A0A367GS62"/>
<accession>A0A367GS62</accession>
<comment type="similarity">
    <text evidence="1">Belongs to the N(4)/N(6)-methyltransferase family.</text>
</comment>
<proteinExistence type="inferred from homology"/>
<dbReference type="Gene3D" id="3.40.50.150">
    <property type="entry name" value="Vaccinia Virus protein VP39"/>
    <property type="match status" value="1"/>
</dbReference>
<keyword evidence="4" id="KW-1185">Reference proteome</keyword>
<sequence length="96" mass="10913">MATSQLDFQLIGELYMQAISNRRNGQYFTPEPLCDMIGMMQVDNDSELKKTVLDSSCSSIRMFLSAAKLNRHMKFYGADLDITCCKMALVNMLFNP</sequence>